<evidence type="ECO:0000313" key="3">
    <source>
        <dbReference type="EnsemblMetazoa" id="CapteP49271"/>
    </source>
</evidence>
<reference evidence="4" key="1">
    <citation type="submission" date="2012-12" db="EMBL/GenBank/DDBJ databases">
        <authorList>
            <person name="Hellsten U."/>
            <person name="Grimwood J."/>
            <person name="Chapman J.A."/>
            <person name="Shapiro H."/>
            <person name="Aerts A."/>
            <person name="Otillar R.P."/>
            <person name="Terry A.Y."/>
            <person name="Boore J.L."/>
            <person name="Simakov O."/>
            <person name="Marletaz F."/>
            <person name="Cho S.-J."/>
            <person name="Edsinger-Gonzales E."/>
            <person name="Havlak P."/>
            <person name="Kuo D.-H."/>
            <person name="Larsson T."/>
            <person name="Lv J."/>
            <person name="Arendt D."/>
            <person name="Savage R."/>
            <person name="Osoegawa K."/>
            <person name="de Jong P."/>
            <person name="Lindberg D.R."/>
            <person name="Seaver E.C."/>
            <person name="Weisblat D.A."/>
            <person name="Putnam N.H."/>
            <person name="Grigoriev I.V."/>
            <person name="Rokhsar D.S."/>
        </authorList>
    </citation>
    <scope>NUCLEOTIDE SEQUENCE</scope>
    <source>
        <strain evidence="4">I ESC-2004</strain>
    </source>
</reference>
<feature type="non-terminal residue" evidence="2">
    <location>
        <position position="88"/>
    </location>
</feature>
<dbReference type="OMA" id="HVINCAD"/>
<dbReference type="PRINTS" id="PR01908">
    <property type="entry name" value="ADSPHPHTASE"/>
</dbReference>
<evidence type="ECO:0000313" key="4">
    <source>
        <dbReference type="Proteomes" id="UP000014760"/>
    </source>
</evidence>
<comment type="function">
    <text evidence="1">Dual specificity phosphatase able to dephosphorylate phosphotyrosine, phosphoserine and phosphothreonine residues, with a preference for phosphotyrosine as a substrate.</text>
</comment>
<dbReference type="GO" id="GO:0004725">
    <property type="term" value="F:protein tyrosine phosphatase activity"/>
    <property type="evidence" value="ECO:0007669"/>
    <property type="project" value="UniProtKB-EC"/>
</dbReference>
<dbReference type="EMBL" id="AMQN01028278">
    <property type="status" value="NOT_ANNOTATED_CDS"/>
    <property type="molecule type" value="Genomic_DNA"/>
</dbReference>
<reference evidence="3" key="3">
    <citation type="submission" date="2015-06" db="UniProtKB">
        <authorList>
            <consortium name="EnsemblMetazoa"/>
        </authorList>
    </citation>
    <scope>IDENTIFICATION</scope>
</reference>
<dbReference type="Proteomes" id="UP000014760">
    <property type="component" value="Unassembled WGS sequence"/>
</dbReference>
<keyword evidence="1" id="KW-0904">Protein phosphatase</keyword>
<dbReference type="EC" id="3.1.3.16" evidence="1"/>
<accession>R7TQU9</accession>
<dbReference type="Gene3D" id="3.90.190.10">
    <property type="entry name" value="Protein tyrosine phosphatase superfamily"/>
    <property type="match status" value="1"/>
</dbReference>
<dbReference type="STRING" id="283909.R7TQU9"/>
<organism evidence="2">
    <name type="scientific">Capitella teleta</name>
    <name type="common">Polychaete worm</name>
    <dbReference type="NCBI Taxonomy" id="283909"/>
    <lineage>
        <taxon>Eukaryota</taxon>
        <taxon>Metazoa</taxon>
        <taxon>Spiralia</taxon>
        <taxon>Lophotrochozoa</taxon>
        <taxon>Annelida</taxon>
        <taxon>Polychaeta</taxon>
        <taxon>Sedentaria</taxon>
        <taxon>Scolecida</taxon>
        <taxon>Capitellidae</taxon>
        <taxon>Capitella</taxon>
    </lineage>
</organism>
<dbReference type="InterPro" id="IPR029021">
    <property type="entry name" value="Prot-tyrosine_phosphatase-like"/>
</dbReference>
<comment type="catalytic activity">
    <reaction evidence="1">
        <text>O-phospho-L-tyrosyl-[protein] + H2O = L-tyrosyl-[protein] + phosphate</text>
        <dbReference type="Rhea" id="RHEA:10684"/>
        <dbReference type="Rhea" id="RHEA-COMP:10136"/>
        <dbReference type="Rhea" id="RHEA-COMP:20101"/>
        <dbReference type="ChEBI" id="CHEBI:15377"/>
        <dbReference type="ChEBI" id="CHEBI:43474"/>
        <dbReference type="ChEBI" id="CHEBI:46858"/>
        <dbReference type="ChEBI" id="CHEBI:61978"/>
        <dbReference type="EC" id="3.1.3.48"/>
    </reaction>
</comment>
<dbReference type="InterPro" id="IPR020405">
    <property type="entry name" value="Atypical_DUSP_subfamA"/>
</dbReference>
<gene>
    <name evidence="2" type="ORF">CAPTEDRAFT_49271</name>
</gene>
<dbReference type="GO" id="GO:0004722">
    <property type="term" value="F:protein serine/threonine phosphatase activity"/>
    <property type="evidence" value="ECO:0007669"/>
    <property type="project" value="UniProtKB-EC"/>
</dbReference>
<dbReference type="GO" id="GO:0033549">
    <property type="term" value="F:MAP kinase phosphatase activity"/>
    <property type="evidence" value="ECO:0007669"/>
    <property type="project" value="TreeGrafter"/>
</dbReference>
<dbReference type="SUPFAM" id="SSF52799">
    <property type="entry name" value="(Phosphotyrosine protein) phosphatases II"/>
    <property type="match status" value="1"/>
</dbReference>
<dbReference type="GO" id="GO:0043409">
    <property type="term" value="P:negative regulation of MAPK cascade"/>
    <property type="evidence" value="ECO:0007669"/>
    <property type="project" value="TreeGrafter"/>
</dbReference>
<dbReference type="PANTHER" id="PTHR45682">
    <property type="entry name" value="AGAP008228-PA"/>
    <property type="match status" value="1"/>
</dbReference>
<comment type="catalytic activity">
    <reaction evidence="1">
        <text>O-phospho-L-threonyl-[protein] + H2O = L-threonyl-[protein] + phosphate</text>
        <dbReference type="Rhea" id="RHEA:47004"/>
        <dbReference type="Rhea" id="RHEA-COMP:11060"/>
        <dbReference type="Rhea" id="RHEA-COMP:11605"/>
        <dbReference type="ChEBI" id="CHEBI:15377"/>
        <dbReference type="ChEBI" id="CHEBI:30013"/>
        <dbReference type="ChEBI" id="CHEBI:43474"/>
        <dbReference type="ChEBI" id="CHEBI:61977"/>
        <dbReference type="EC" id="3.1.3.16"/>
    </reaction>
</comment>
<sequence>DEVHPGVFLGDRTIALDKAKLKEIGITHVLNAAEGKKFHSVNTCSAFYADDVIAYLGVAAIDIPAFNLSAFFEKCTDFIHEALSTQGK</sequence>
<comment type="similarity">
    <text evidence="1">Belongs to the protein-tyrosine phosphatase family. Non-receptor class dual specificity subfamily.</text>
</comment>
<dbReference type="AlphaFoldDB" id="R7TQU9"/>
<dbReference type="EC" id="3.1.3.48" evidence="1"/>
<reference evidence="2 4" key="2">
    <citation type="journal article" date="2013" name="Nature">
        <title>Insights into bilaterian evolution from three spiralian genomes.</title>
        <authorList>
            <person name="Simakov O."/>
            <person name="Marletaz F."/>
            <person name="Cho S.J."/>
            <person name="Edsinger-Gonzales E."/>
            <person name="Havlak P."/>
            <person name="Hellsten U."/>
            <person name="Kuo D.H."/>
            <person name="Larsson T."/>
            <person name="Lv J."/>
            <person name="Arendt D."/>
            <person name="Savage R."/>
            <person name="Osoegawa K."/>
            <person name="de Jong P."/>
            <person name="Grimwood J."/>
            <person name="Chapman J.A."/>
            <person name="Shapiro H."/>
            <person name="Aerts A."/>
            <person name="Otillar R.P."/>
            <person name="Terry A.Y."/>
            <person name="Boore J.L."/>
            <person name="Grigoriev I.V."/>
            <person name="Lindberg D.R."/>
            <person name="Seaver E.C."/>
            <person name="Weisblat D.A."/>
            <person name="Putnam N.H."/>
            <person name="Rokhsar D.S."/>
        </authorList>
    </citation>
    <scope>NUCLEOTIDE SEQUENCE</scope>
    <source>
        <strain evidence="2 4">I ESC-2004</strain>
    </source>
</reference>
<name>R7TQU9_CAPTE</name>
<dbReference type="EnsemblMetazoa" id="CapteT49271">
    <property type="protein sequence ID" value="CapteP49271"/>
    <property type="gene ID" value="CapteG49271"/>
</dbReference>
<feature type="non-terminal residue" evidence="2">
    <location>
        <position position="1"/>
    </location>
</feature>
<keyword evidence="1" id="KW-0378">Hydrolase</keyword>
<dbReference type="PRINTS" id="PR01909">
    <property type="entry name" value="ADSPHPHTASEA"/>
</dbReference>
<dbReference type="PANTHER" id="PTHR45682:SF1">
    <property type="entry name" value="DUAL SPECIFICITY PROTEIN PHOSPHATASE 3"/>
    <property type="match status" value="1"/>
</dbReference>
<evidence type="ECO:0000256" key="1">
    <source>
        <dbReference type="RuleBase" id="RU366038"/>
    </source>
</evidence>
<dbReference type="OrthoDB" id="426001at2759"/>
<dbReference type="HOGENOM" id="CLU_027074_14_1_1"/>
<dbReference type="GO" id="GO:0008138">
    <property type="term" value="F:protein tyrosine/serine/threonine phosphatase activity"/>
    <property type="evidence" value="ECO:0007669"/>
    <property type="project" value="UniProtKB-UniRule"/>
</dbReference>
<evidence type="ECO:0000313" key="2">
    <source>
        <dbReference type="EMBL" id="ELT96039.1"/>
    </source>
</evidence>
<dbReference type="EMBL" id="KB308941">
    <property type="protein sequence ID" value="ELT96039.1"/>
    <property type="molecule type" value="Genomic_DNA"/>
</dbReference>
<proteinExistence type="inferred from homology"/>
<keyword evidence="4" id="KW-1185">Reference proteome</keyword>
<dbReference type="GO" id="GO:0005737">
    <property type="term" value="C:cytoplasm"/>
    <property type="evidence" value="ECO:0007669"/>
    <property type="project" value="TreeGrafter"/>
</dbReference>
<comment type="catalytic activity">
    <reaction evidence="1">
        <text>O-phospho-L-seryl-[protein] + H2O = L-seryl-[protein] + phosphate</text>
        <dbReference type="Rhea" id="RHEA:20629"/>
        <dbReference type="Rhea" id="RHEA-COMP:9863"/>
        <dbReference type="Rhea" id="RHEA-COMP:11604"/>
        <dbReference type="ChEBI" id="CHEBI:15377"/>
        <dbReference type="ChEBI" id="CHEBI:29999"/>
        <dbReference type="ChEBI" id="CHEBI:43474"/>
        <dbReference type="ChEBI" id="CHEBI:83421"/>
        <dbReference type="EC" id="3.1.3.16"/>
    </reaction>
</comment>
<protein>
    <recommendedName>
        <fullName evidence="1">Dual specificity protein phosphatase</fullName>
        <ecNumber evidence="1">3.1.3.16</ecNumber>
        <ecNumber evidence="1">3.1.3.48</ecNumber>
    </recommendedName>
</protein>